<feature type="domain" description="PARP12-like CCCH zinc finger tandem" evidence="1">
    <location>
        <begin position="61"/>
        <end position="87"/>
    </location>
</feature>
<dbReference type="InterPro" id="IPR057602">
    <property type="entry name" value="Zfn-CCCH_PARP12"/>
</dbReference>
<dbReference type="AlphaFoldDB" id="A0A674B1N0"/>
<dbReference type="Pfam" id="PF25261">
    <property type="entry name" value="zf-CCCH_PARP12"/>
    <property type="match status" value="1"/>
</dbReference>
<accession>A0A674B1N0</accession>
<reference evidence="2" key="1">
    <citation type="submission" date="2025-08" db="UniProtKB">
        <authorList>
            <consortium name="Ensembl"/>
        </authorList>
    </citation>
    <scope>IDENTIFICATION</scope>
</reference>
<dbReference type="InParanoid" id="A0A674B1N0"/>
<evidence type="ECO:0000313" key="3">
    <source>
        <dbReference type="Proteomes" id="UP000472277"/>
    </source>
</evidence>
<evidence type="ECO:0000313" key="2">
    <source>
        <dbReference type="Ensembl" id="ENSSTUP00000065343.1"/>
    </source>
</evidence>
<keyword evidence="3" id="KW-1185">Reference proteome</keyword>
<dbReference type="Ensembl" id="ENSSTUT00000069150.1">
    <property type="protein sequence ID" value="ENSSTUP00000065343.1"/>
    <property type="gene ID" value="ENSSTUG00000028469.1"/>
</dbReference>
<organism evidence="2 3">
    <name type="scientific">Salmo trutta</name>
    <name type="common">Brown trout</name>
    <dbReference type="NCBI Taxonomy" id="8032"/>
    <lineage>
        <taxon>Eukaryota</taxon>
        <taxon>Metazoa</taxon>
        <taxon>Chordata</taxon>
        <taxon>Craniata</taxon>
        <taxon>Vertebrata</taxon>
        <taxon>Euteleostomi</taxon>
        <taxon>Actinopterygii</taxon>
        <taxon>Neopterygii</taxon>
        <taxon>Teleostei</taxon>
        <taxon>Protacanthopterygii</taxon>
        <taxon>Salmoniformes</taxon>
        <taxon>Salmonidae</taxon>
        <taxon>Salmoninae</taxon>
        <taxon>Salmo</taxon>
    </lineage>
</organism>
<protein>
    <recommendedName>
        <fullName evidence="1">PARP12-like CCCH zinc finger tandem domain-containing protein</fullName>
    </recommendedName>
</protein>
<dbReference type="OMA" id="NGWSGCS"/>
<dbReference type="Proteomes" id="UP000472277">
    <property type="component" value="Chromosome 40"/>
</dbReference>
<proteinExistence type="predicted"/>
<evidence type="ECO:0000259" key="1">
    <source>
        <dbReference type="Pfam" id="PF25261"/>
    </source>
</evidence>
<dbReference type="GeneTree" id="ENSGT01030000234982"/>
<sequence>MESNLCSTRSSAHNGSRELGELRANISTMEDDLESVLGNQEMFTRAVSKGNKLIVAKTKMRLCRANGWSGCSNLHLCKFYLKELCTLLLQNDNALLPPVCAS</sequence>
<name>A0A674B1N0_SALTR</name>
<reference evidence="2" key="2">
    <citation type="submission" date="2025-09" db="UniProtKB">
        <authorList>
            <consortium name="Ensembl"/>
        </authorList>
    </citation>
    <scope>IDENTIFICATION</scope>
</reference>